<dbReference type="AlphaFoldDB" id="A0A1I2JGL7"/>
<evidence type="ECO:0000313" key="3">
    <source>
        <dbReference type="Proteomes" id="UP000199513"/>
    </source>
</evidence>
<gene>
    <name evidence="2" type="ORF">SAMN04488541_104919</name>
</gene>
<dbReference type="EMBL" id="FONY01000049">
    <property type="protein sequence ID" value="SFF53003.1"/>
    <property type="molecule type" value="Genomic_DNA"/>
</dbReference>
<keyword evidence="3" id="KW-1185">Reference proteome</keyword>
<dbReference type="Proteomes" id="UP000199513">
    <property type="component" value="Unassembled WGS sequence"/>
</dbReference>
<name>A0A1I2JGL7_9BACT</name>
<keyword evidence="1" id="KW-0472">Membrane</keyword>
<protein>
    <submittedName>
        <fullName evidence="2">Uncharacterized protein</fullName>
    </submittedName>
</protein>
<reference evidence="2 3" key="1">
    <citation type="submission" date="2016-10" db="EMBL/GenBank/DDBJ databases">
        <authorList>
            <person name="de Groot N.N."/>
        </authorList>
    </citation>
    <scope>NUCLEOTIDE SEQUENCE [LARGE SCALE GENOMIC DNA]</scope>
    <source>
        <strain>GEY</strain>
        <strain evidence="3">DSM 9560</strain>
    </source>
</reference>
<keyword evidence="1" id="KW-0812">Transmembrane</keyword>
<keyword evidence="1" id="KW-1133">Transmembrane helix</keyword>
<sequence>MVLFFALLGCDKMEKVSPLPTENAKKHTARVEEKPFLLRYENLHPQVKESFVYYDVENDFLHFSDPYIFEKVKMELTNKSNQELSAWENQFEGFTSLRSIYEQALLSEEERVKSSNLLFGAELPKEVKRDTSHTTFVNQHRNSFIFDSEGRYKMNIALYNVASFVNKDGIVKVANYFFQYSLQSIKIRKDDFSDKYDNLQKLKKGIGTVLLPISSSLNSGSISNGRTKQVVASDTEYTNLGLSWYYLGSPTGRISYIIEQYDYQIPIFGSIIGWNCFWVFAHLSWKLLVINLILLLLRILLPKVTTFSTVGKQWNRIIRVSKQDFIYAMVLCLILL</sequence>
<evidence type="ECO:0000256" key="1">
    <source>
        <dbReference type="SAM" id="Phobius"/>
    </source>
</evidence>
<evidence type="ECO:0000313" key="2">
    <source>
        <dbReference type="EMBL" id="SFF53003.1"/>
    </source>
</evidence>
<organism evidence="2 3">
    <name type="scientific">Thermoflexibacter ruber</name>
    <dbReference type="NCBI Taxonomy" id="1003"/>
    <lineage>
        <taxon>Bacteria</taxon>
        <taxon>Pseudomonadati</taxon>
        <taxon>Bacteroidota</taxon>
        <taxon>Cytophagia</taxon>
        <taxon>Cytophagales</taxon>
        <taxon>Thermoflexibacteraceae</taxon>
        <taxon>Thermoflexibacter</taxon>
    </lineage>
</organism>
<feature type="transmembrane region" description="Helical" evidence="1">
    <location>
        <begin position="277"/>
        <end position="297"/>
    </location>
</feature>
<accession>A0A1I2JGL7</accession>
<proteinExistence type="predicted"/>